<evidence type="ECO:0000313" key="2">
    <source>
        <dbReference type="Proteomes" id="UP001283361"/>
    </source>
</evidence>
<organism evidence="1 2">
    <name type="scientific">Elysia crispata</name>
    <name type="common">lettuce slug</name>
    <dbReference type="NCBI Taxonomy" id="231223"/>
    <lineage>
        <taxon>Eukaryota</taxon>
        <taxon>Metazoa</taxon>
        <taxon>Spiralia</taxon>
        <taxon>Lophotrochozoa</taxon>
        <taxon>Mollusca</taxon>
        <taxon>Gastropoda</taxon>
        <taxon>Heterobranchia</taxon>
        <taxon>Euthyneura</taxon>
        <taxon>Panpulmonata</taxon>
        <taxon>Sacoglossa</taxon>
        <taxon>Placobranchoidea</taxon>
        <taxon>Plakobranchidae</taxon>
        <taxon>Elysia</taxon>
    </lineage>
</organism>
<dbReference type="AlphaFoldDB" id="A0AAE1CMK9"/>
<accession>A0AAE1CMK9</accession>
<name>A0AAE1CMK9_9GAST</name>
<dbReference type="Proteomes" id="UP001283361">
    <property type="component" value="Unassembled WGS sequence"/>
</dbReference>
<proteinExistence type="predicted"/>
<comment type="caution">
    <text evidence="1">The sequence shown here is derived from an EMBL/GenBank/DDBJ whole genome shotgun (WGS) entry which is preliminary data.</text>
</comment>
<protein>
    <submittedName>
        <fullName evidence="1">Uncharacterized protein</fullName>
    </submittedName>
</protein>
<evidence type="ECO:0000313" key="1">
    <source>
        <dbReference type="EMBL" id="KAK3713266.1"/>
    </source>
</evidence>
<sequence>MVHIECLKGEIKNYEDMIGRSDSYCLKKKKIRRSPVRSFVQDSKVNSTTEVTPMNVAPTGLMEGIGATSLRAKSETFDPGQNRIVPRLSKILKRLPLEHLDYSQNLCYYKAPLKAYRCYRRYSRHLGQTSNDLAYRIKRKASSLRCTFRSMAKVCSKNRAFLLTIMEYDWMIVPPPLDVNIGYVLYRAWSMKL</sequence>
<gene>
    <name evidence="1" type="ORF">RRG08_043848</name>
</gene>
<reference evidence="1" key="1">
    <citation type="journal article" date="2023" name="G3 (Bethesda)">
        <title>A reference genome for the long-term kleptoplast-retaining sea slug Elysia crispata morphotype clarki.</title>
        <authorList>
            <person name="Eastman K.E."/>
            <person name="Pendleton A.L."/>
            <person name="Shaikh M.A."/>
            <person name="Suttiyut T."/>
            <person name="Ogas R."/>
            <person name="Tomko P."/>
            <person name="Gavelis G."/>
            <person name="Widhalm J.R."/>
            <person name="Wisecaver J.H."/>
        </authorList>
    </citation>
    <scope>NUCLEOTIDE SEQUENCE</scope>
    <source>
        <strain evidence="1">ECLA1</strain>
    </source>
</reference>
<keyword evidence="2" id="KW-1185">Reference proteome</keyword>
<dbReference type="EMBL" id="JAWDGP010007564">
    <property type="protein sequence ID" value="KAK3713266.1"/>
    <property type="molecule type" value="Genomic_DNA"/>
</dbReference>